<keyword evidence="5" id="KW-0812">Transmembrane</keyword>
<keyword evidence="6" id="KW-0472">Membrane</keyword>
<feature type="signal peptide" evidence="8">
    <location>
        <begin position="1"/>
        <end position="23"/>
    </location>
</feature>
<evidence type="ECO:0000256" key="5">
    <source>
        <dbReference type="ARBA" id="ARBA00022692"/>
    </source>
</evidence>
<evidence type="ECO:0000256" key="8">
    <source>
        <dbReference type="SAM" id="SignalP"/>
    </source>
</evidence>
<evidence type="ECO:0000256" key="3">
    <source>
        <dbReference type="ARBA" id="ARBA00022448"/>
    </source>
</evidence>
<dbReference type="Proteomes" id="UP000185578">
    <property type="component" value="Unassembled WGS sequence"/>
</dbReference>
<dbReference type="NCBIfam" id="TIGR01844">
    <property type="entry name" value="type_I_sec_TolC"/>
    <property type="match status" value="1"/>
</dbReference>
<comment type="caution">
    <text evidence="9">The sequence shown here is derived from an EMBL/GenBank/DDBJ whole genome shotgun (WGS) entry which is preliminary data.</text>
</comment>
<dbReference type="InterPro" id="IPR003423">
    <property type="entry name" value="OMP_efflux"/>
</dbReference>
<evidence type="ECO:0000256" key="1">
    <source>
        <dbReference type="ARBA" id="ARBA00004442"/>
    </source>
</evidence>
<evidence type="ECO:0000256" key="2">
    <source>
        <dbReference type="ARBA" id="ARBA00007613"/>
    </source>
</evidence>
<protein>
    <submittedName>
        <fullName evidence="9">Peptidase</fullName>
    </submittedName>
</protein>
<dbReference type="GO" id="GO:0015562">
    <property type="term" value="F:efflux transmembrane transporter activity"/>
    <property type="evidence" value="ECO:0007669"/>
    <property type="project" value="InterPro"/>
</dbReference>
<dbReference type="GO" id="GO:1990281">
    <property type="term" value="C:efflux pump complex"/>
    <property type="evidence" value="ECO:0007669"/>
    <property type="project" value="TreeGrafter"/>
</dbReference>
<dbReference type="GO" id="GO:0015288">
    <property type="term" value="F:porin activity"/>
    <property type="evidence" value="ECO:0007669"/>
    <property type="project" value="TreeGrafter"/>
</dbReference>
<organism evidence="9 10">
    <name type="scientific">Pseudomonas chlororaphis</name>
    <dbReference type="NCBI Taxonomy" id="587753"/>
    <lineage>
        <taxon>Bacteria</taxon>
        <taxon>Pseudomonadati</taxon>
        <taxon>Pseudomonadota</taxon>
        <taxon>Gammaproteobacteria</taxon>
        <taxon>Pseudomonadales</taxon>
        <taxon>Pseudomonadaceae</taxon>
        <taxon>Pseudomonas</taxon>
    </lineage>
</organism>
<evidence type="ECO:0000256" key="7">
    <source>
        <dbReference type="ARBA" id="ARBA00023237"/>
    </source>
</evidence>
<comment type="subcellular location">
    <subcellularLocation>
        <location evidence="1">Cell outer membrane</location>
    </subcellularLocation>
</comment>
<dbReference type="PANTHER" id="PTHR30026:SF20">
    <property type="entry name" value="OUTER MEMBRANE PROTEIN TOLC"/>
    <property type="match status" value="1"/>
</dbReference>
<evidence type="ECO:0000313" key="9">
    <source>
        <dbReference type="EMBL" id="OLF52107.1"/>
    </source>
</evidence>
<dbReference type="RefSeq" id="WP_075121848.1">
    <property type="nucleotide sequence ID" value="NZ_MSCT01000020.1"/>
</dbReference>
<sequence length="447" mass="49538">MSRRLIPWLLAGLSGLCSPAAHALGLLDAYALALRNDPTFQAAIQERDAGQENRALGRSALLPTLSWNYNNSRNESEVTQTTPLGDVRTDRDYRSYASTLTLQQPLLDYEAYARYRQGTAQALFADERFRSKSQELAVRLLGAYSQALLAQERIELSQAQRRAYAERLQLNQRLLKGGEGTHTDVLETQARLSLALAEEIEARDLQDAALHDLEAIVGQPLQVDDLDPLAGRFAIQPLQPNRFESWRDLAVANNPELASQQHALQAAEYEVERKRAGHLPKVSLYASSRQTSSDSESTYNQKYDTNSVGIQVSLPLFAGGSVSASTRQAASQLSQAQFELDAQTASTLNELRKQFNLNTSGAARVRAYEMAVESAEALVRATLKSVRGGERVNLDVLDAEQQLFGARRDLADARHAYLLARIQLKYYAGLLDEQDLQQLAGYFRPVG</sequence>
<dbReference type="EMBL" id="MSCT01000020">
    <property type="protein sequence ID" value="OLF52107.1"/>
    <property type="molecule type" value="Genomic_DNA"/>
</dbReference>
<dbReference type="Pfam" id="PF02321">
    <property type="entry name" value="OEP"/>
    <property type="match status" value="2"/>
</dbReference>
<name>A0A1Q8EK07_9PSED</name>
<dbReference type="GO" id="GO:0009279">
    <property type="term" value="C:cell outer membrane"/>
    <property type="evidence" value="ECO:0007669"/>
    <property type="project" value="UniProtKB-SubCell"/>
</dbReference>
<evidence type="ECO:0000256" key="4">
    <source>
        <dbReference type="ARBA" id="ARBA00022452"/>
    </source>
</evidence>
<gene>
    <name evidence="9" type="ORF">BTN82_25630</name>
</gene>
<feature type="chain" id="PRO_5013022718" evidence="8">
    <location>
        <begin position="24"/>
        <end position="447"/>
    </location>
</feature>
<keyword evidence="4" id="KW-1134">Transmembrane beta strand</keyword>
<accession>A0A1Q8EK07</accession>
<evidence type="ECO:0000256" key="6">
    <source>
        <dbReference type="ARBA" id="ARBA00023136"/>
    </source>
</evidence>
<dbReference type="Gene3D" id="1.20.1600.10">
    <property type="entry name" value="Outer membrane efflux proteins (OEP)"/>
    <property type="match status" value="1"/>
</dbReference>
<dbReference type="OrthoDB" id="9813458at2"/>
<dbReference type="InterPro" id="IPR010130">
    <property type="entry name" value="T1SS_OMP_TolC"/>
</dbReference>
<dbReference type="SUPFAM" id="SSF56954">
    <property type="entry name" value="Outer membrane efflux proteins (OEP)"/>
    <property type="match status" value="1"/>
</dbReference>
<dbReference type="InterPro" id="IPR051906">
    <property type="entry name" value="TolC-like"/>
</dbReference>
<reference evidence="9 10" key="1">
    <citation type="submission" date="2016-12" db="EMBL/GenBank/DDBJ databases">
        <authorList>
            <person name="Song W.-J."/>
            <person name="Kurnit D.M."/>
        </authorList>
    </citation>
    <scope>NUCLEOTIDE SEQUENCE [LARGE SCALE GENOMIC DNA]</scope>
    <source>
        <strain evidence="9 10">PCL1601</strain>
    </source>
</reference>
<dbReference type="AlphaFoldDB" id="A0A1Q8EK07"/>
<keyword evidence="8" id="KW-0732">Signal</keyword>
<dbReference type="PANTHER" id="PTHR30026">
    <property type="entry name" value="OUTER MEMBRANE PROTEIN TOLC"/>
    <property type="match status" value="1"/>
</dbReference>
<comment type="similarity">
    <text evidence="2">Belongs to the outer membrane factor (OMF) (TC 1.B.17) family.</text>
</comment>
<keyword evidence="7" id="KW-0998">Cell outer membrane</keyword>
<proteinExistence type="inferred from homology"/>
<keyword evidence="3" id="KW-0813">Transport</keyword>
<evidence type="ECO:0000313" key="10">
    <source>
        <dbReference type="Proteomes" id="UP000185578"/>
    </source>
</evidence>